<dbReference type="RefSeq" id="WP_143061987.1">
    <property type="nucleotide sequence ID" value="NZ_FOFG01000012.1"/>
</dbReference>
<dbReference type="OrthoDB" id="7428628at2"/>
<dbReference type="InterPro" id="IPR041854">
    <property type="entry name" value="BFD-like_2Fe2S-bd_dom_sf"/>
</dbReference>
<evidence type="ECO:0000259" key="1">
    <source>
        <dbReference type="Pfam" id="PF04324"/>
    </source>
</evidence>
<accession>A0A1H9LVI1</accession>
<keyword evidence="3" id="KW-1185">Reference proteome</keyword>
<dbReference type="Pfam" id="PF04324">
    <property type="entry name" value="Fer2_BFD"/>
    <property type="match status" value="1"/>
</dbReference>
<evidence type="ECO:0000313" key="2">
    <source>
        <dbReference type="EMBL" id="SER15450.1"/>
    </source>
</evidence>
<dbReference type="EMBL" id="FOFG01000012">
    <property type="protein sequence ID" value="SER15450.1"/>
    <property type="molecule type" value="Genomic_DNA"/>
</dbReference>
<gene>
    <name evidence="2" type="ORF">SAMN05216548_11236</name>
</gene>
<dbReference type="AlphaFoldDB" id="A0A1H9LVI1"/>
<name>A0A1H9LVI1_9HYPH</name>
<dbReference type="Gene3D" id="1.10.10.1100">
    <property type="entry name" value="BFD-like [2Fe-2S]-binding domain"/>
    <property type="match status" value="1"/>
</dbReference>
<dbReference type="InterPro" id="IPR007419">
    <property type="entry name" value="BFD-like_2Fe2S-bd_dom"/>
</dbReference>
<proteinExistence type="predicted"/>
<reference evidence="2 3" key="1">
    <citation type="submission" date="2016-10" db="EMBL/GenBank/DDBJ databases">
        <authorList>
            <person name="de Groot N.N."/>
        </authorList>
    </citation>
    <scope>NUCLEOTIDE SEQUENCE [LARGE SCALE GENOMIC DNA]</scope>
    <source>
        <strain evidence="2 3">A52C2</strain>
    </source>
</reference>
<dbReference type="Proteomes" id="UP000199647">
    <property type="component" value="Unassembled WGS sequence"/>
</dbReference>
<dbReference type="STRING" id="1855383.SAMN05216548_11236"/>
<protein>
    <submittedName>
        <fullName evidence="2">BFD-like [2Fe-2S] binding domain-containing protein</fullName>
    </submittedName>
</protein>
<feature type="domain" description="BFD-like [2Fe-2S]-binding" evidence="1">
    <location>
        <begin position="2"/>
        <end position="56"/>
    </location>
</feature>
<evidence type="ECO:0000313" key="3">
    <source>
        <dbReference type="Proteomes" id="UP000199647"/>
    </source>
</evidence>
<organism evidence="2 3">
    <name type="scientific">Faunimonas pinastri</name>
    <dbReference type="NCBI Taxonomy" id="1855383"/>
    <lineage>
        <taxon>Bacteria</taxon>
        <taxon>Pseudomonadati</taxon>
        <taxon>Pseudomonadota</taxon>
        <taxon>Alphaproteobacteria</taxon>
        <taxon>Hyphomicrobiales</taxon>
        <taxon>Afifellaceae</taxon>
        <taxon>Faunimonas</taxon>
    </lineage>
</organism>
<sequence length="94" mass="10512">MIVCSCNLITRGDIENVITRLVVDDPYAVLTPGLIYRELGKRGKCGGCFPQVSRLIVDFGAEIRDRVLAGQAIEQAPHANDDQPDRVNWNLKRF</sequence>